<evidence type="ECO:0000256" key="1">
    <source>
        <dbReference type="ARBA" id="ARBA00022723"/>
    </source>
</evidence>
<dbReference type="EMBL" id="JAPQKR010000012">
    <property type="protein sequence ID" value="KAJ5204020.1"/>
    <property type="molecule type" value="Genomic_DNA"/>
</dbReference>
<dbReference type="PANTHER" id="PTHR24409">
    <property type="entry name" value="ZINC FINGER PROTEIN 142"/>
    <property type="match status" value="1"/>
</dbReference>
<evidence type="ECO:0000259" key="6">
    <source>
        <dbReference type="PROSITE" id="PS50157"/>
    </source>
</evidence>
<accession>A0A9W9T022</accession>
<evidence type="ECO:0000313" key="7">
    <source>
        <dbReference type="EMBL" id="KAJ5204020.1"/>
    </source>
</evidence>
<evidence type="ECO:0000256" key="2">
    <source>
        <dbReference type="ARBA" id="ARBA00022737"/>
    </source>
</evidence>
<dbReference type="GO" id="GO:0008270">
    <property type="term" value="F:zinc ion binding"/>
    <property type="evidence" value="ECO:0007669"/>
    <property type="project" value="UniProtKB-KW"/>
</dbReference>
<dbReference type="AlphaFoldDB" id="A0A9W9T022"/>
<proteinExistence type="predicted"/>
<dbReference type="InterPro" id="IPR013087">
    <property type="entry name" value="Znf_C2H2_type"/>
</dbReference>
<evidence type="ECO:0000256" key="4">
    <source>
        <dbReference type="ARBA" id="ARBA00022833"/>
    </source>
</evidence>
<dbReference type="GO" id="GO:0000977">
    <property type="term" value="F:RNA polymerase II transcription regulatory region sequence-specific DNA binding"/>
    <property type="evidence" value="ECO:0007669"/>
    <property type="project" value="TreeGrafter"/>
</dbReference>
<sequence length="244" mass="28957">MTLVFGRYVLFDSDGEYNCQICYRGFSRSAILAHCRNTGNHEWCERCERVFKTKHAKLDHLRVSPNHNICIFCNLRPDFPDYEDLREHYVEAHFMCRLCNIVQHTEFDLGQHIIYEHFGCDICLRSFESDDNLQHHMKVHEEKNLECPNCDKRVARLSYLLLHLERSSCTSVRKVKGLAFQFDDEGYYSFLTHNRSFYCENCDSKFRYLSSLYQHVEDSTDCSHLLEQYGSDLNDLANYIFSHV</sequence>
<keyword evidence="1" id="KW-0479">Metal-binding</keyword>
<dbReference type="SUPFAM" id="SSF57667">
    <property type="entry name" value="beta-beta-alpha zinc fingers"/>
    <property type="match status" value="1"/>
</dbReference>
<evidence type="ECO:0000313" key="8">
    <source>
        <dbReference type="Proteomes" id="UP001150904"/>
    </source>
</evidence>
<dbReference type="GO" id="GO:0000981">
    <property type="term" value="F:DNA-binding transcription factor activity, RNA polymerase II-specific"/>
    <property type="evidence" value="ECO:0007669"/>
    <property type="project" value="TreeGrafter"/>
</dbReference>
<evidence type="ECO:0000256" key="3">
    <source>
        <dbReference type="ARBA" id="ARBA00022771"/>
    </source>
</evidence>
<dbReference type="Gene3D" id="3.30.160.60">
    <property type="entry name" value="Classic Zinc Finger"/>
    <property type="match status" value="2"/>
</dbReference>
<dbReference type="PROSITE" id="PS00028">
    <property type="entry name" value="ZINC_FINGER_C2H2_1"/>
    <property type="match status" value="1"/>
</dbReference>
<keyword evidence="2" id="KW-0677">Repeat</keyword>
<dbReference type="InterPro" id="IPR036236">
    <property type="entry name" value="Znf_C2H2_sf"/>
</dbReference>
<feature type="domain" description="C2H2-type" evidence="6">
    <location>
        <begin position="197"/>
        <end position="229"/>
    </location>
</feature>
<dbReference type="PROSITE" id="PS50157">
    <property type="entry name" value="ZINC_FINGER_C2H2_2"/>
    <property type="match status" value="2"/>
</dbReference>
<dbReference type="Proteomes" id="UP001150904">
    <property type="component" value="Unassembled WGS sequence"/>
</dbReference>
<keyword evidence="8" id="KW-1185">Reference proteome</keyword>
<dbReference type="GO" id="GO:0005634">
    <property type="term" value="C:nucleus"/>
    <property type="evidence" value="ECO:0007669"/>
    <property type="project" value="TreeGrafter"/>
</dbReference>
<protein>
    <recommendedName>
        <fullName evidence="6">C2H2-type domain-containing protein</fullName>
    </recommendedName>
</protein>
<dbReference type="RefSeq" id="XP_058308499.1">
    <property type="nucleotide sequence ID" value="XM_058451961.1"/>
</dbReference>
<dbReference type="Pfam" id="PF13894">
    <property type="entry name" value="zf-C2H2_4"/>
    <property type="match status" value="1"/>
</dbReference>
<keyword evidence="3 5" id="KW-0863">Zinc-finger</keyword>
<organism evidence="7 8">
    <name type="scientific">Penicillium cinerascens</name>
    <dbReference type="NCBI Taxonomy" id="70096"/>
    <lineage>
        <taxon>Eukaryota</taxon>
        <taxon>Fungi</taxon>
        <taxon>Dikarya</taxon>
        <taxon>Ascomycota</taxon>
        <taxon>Pezizomycotina</taxon>
        <taxon>Eurotiomycetes</taxon>
        <taxon>Eurotiomycetidae</taxon>
        <taxon>Eurotiales</taxon>
        <taxon>Aspergillaceae</taxon>
        <taxon>Penicillium</taxon>
    </lineage>
</organism>
<feature type="domain" description="C2H2-type" evidence="6">
    <location>
        <begin position="118"/>
        <end position="145"/>
    </location>
</feature>
<dbReference type="GeneID" id="83179262"/>
<comment type="caution">
    <text evidence="7">The sequence shown here is derived from an EMBL/GenBank/DDBJ whole genome shotgun (WGS) entry which is preliminary data.</text>
</comment>
<reference evidence="7" key="1">
    <citation type="submission" date="2022-12" db="EMBL/GenBank/DDBJ databases">
        <authorList>
            <person name="Petersen C."/>
        </authorList>
    </citation>
    <scope>NUCLEOTIDE SEQUENCE</scope>
    <source>
        <strain evidence="7">IBT 15544</strain>
    </source>
</reference>
<dbReference type="PANTHER" id="PTHR24409:SF295">
    <property type="entry name" value="AZ2-RELATED"/>
    <property type="match status" value="1"/>
</dbReference>
<dbReference type="OrthoDB" id="6105938at2759"/>
<evidence type="ECO:0000256" key="5">
    <source>
        <dbReference type="PROSITE-ProRule" id="PRU00042"/>
    </source>
</evidence>
<keyword evidence="4" id="KW-0862">Zinc</keyword>
<reference evidence="7" key="2">
    <citation type="journal article" date="2023" name="IMA Fungus">
        <title>Comparative genomic study of the Penicillium genus elucidates a diverse pangenome and 15 lateral gene transfer events.</title>
        <authorList>
            <person name="Petersen C."/>
            <person name="Sorensen T."/>
            <person name="Nielsen M.R."/>
            <person name="Sondergaard T.E."/>
            <person name="Sorensen J.L."/>
            <person name="Fitzpatrick D.A."/>
            <person name="Frisvad J.C."/>
            <person name="Nielsen K.L."/>
        </authorList>
    </citation>
    <scope>NUCLEOTIDE SEQUENCE</scope>
    <source>
        <strain evidence="7">IBT 15544</strain>
    </source>
</reference>
<name>A0A9W9T022_9EURO</name>
<gene>
    <name evidence="7" type="ORF">N7498_004899</name>
</gene>
<dbReference type="SMART" id="SM00355">
    <property type="entry name" value="ZnF_C2H2"/>
    <property type="match status" value="7"/>
</dbReference>